<evidence type="ECO:0000256" key="7">
    <source>
        <dbReference type="SAM" id="MobiDB-lite"/>
    </source>
</evidence>
<evidence type="ECO:0000256" key="4">
    <source>
        <dbReference type="ARBA" id="ARBA00022741"/>
    </source>
</evidence>
<dbReference type="Proteomes" id="UP001165090">
    <property type="component" value="Unassembled WGS sequence"/>
</dbReference>
<accession>A0ABQ5RWZ2</accession>
<dbReference type="PANTHER" id="PTHR43033">
    <property type="entry name" value="TRNA(ILE)-LYSIDINE SYNTHASE-RELATED"/>
    <property type="match status" value="1"/>
</dbReference>
<dbReference type="SUPFAM" id="SSF52402">
    <property type="entry name" value="Adenine nucleotide alpha hydrolases-like"/>
    <property type="match status" value="1"/>
</dbReference>
<proteinExistence type="inferred from homology"/>
<dbReference type="Gene3D" id="3.40.50.620">
    <property type="entry name" value="HUPs"/>
    <property type="match status" value="1"/>
</dbReference>
<dbReference type="PANTHER" id="PTHR43033:SF1">
    <property type="entry name" value="TRNA(ILE)-LYSIDINE SYNTHASE-RELATED"/>
    <property type="match status" value="1"/>
</dbReference>
<feature type="domain" description="tRNA(Ile)-lysidine/2-thiocytidine synthase N-terminal" evidence="8">
    <location>
        <begin position="171"/>
        <end position="391"/>
    </location>
</feature>
<evidence type="ECO:0000313" key="9">
    <source>
        <dbReference type="EMBL" id="GLI62097.1"/>
    </source>
</evidence>
<keyword evidence="3" id="KW-0819">tRNA processing</keyword>
<name>A0ABQ5RWZ2_9CHLO</name>
<dbReference type="EC" id="6.3.4.19" evidence="1"/>
<sequence length="604" mass="65412">MQASCISHIRSKRMPWNESAVSLEIKYLRKPGFPCGVLHNRLCSRLRWTSRCALNSAAIDPEPLKTFQLNDQDQLCQATGNASVTGRWSSGGVDLPTTARPTKHDHAVAAAGMLRPGISSSKIVHPKIAARPGRHKGTAARLGAGGRTWTKLHSKLQHSLASSNLLDSQSVLVAVSGGQDSICLLQALMDLQPLWGWRLGVVHCDHGWRADSGANADFVRELAERRFGLPCYVQAAAPGTVPNEHSAREWRYRVFAEVATTNGYELVVTGHTATDRAETMLLNLLRGSGPDGLVALAKSRPLVSPNTTSLLSQQVNGGSGLSGCNRHVAIPSTSDDSDLGRSPPRDVRVVRPLLEFSRSETQEFVELLGLPFFHDITNDCNDLRRNRLRNQVMPVLRQGFNPRLDQALFRFVEVLSAEMEYLAHLTDELYSRVISHSCEVVVQGTDGGHSAQYYGSDSWRAHGTGGSIESGKATSSSRKRSGVLKLDELRQLPLAMQRRVVRKWLEAAMSEGLHSGARGYGDGGGHVQGQESRSGNGRSGAAPSAVRYDDVARCLALLHAPNRTNSDSLCGGMVACVCNGQLVLSMPGCGIAESDGTSLHCQRQ</sequence>
<dbReference type="CDD" id="cd01992">
    <property type="entry name" value="TilS_N"/>
    <property type="match status" value="1"/>
</dbReference>
<evidence type="ECO:0000313" key="10">
    <source>
        <dbReference type="Proteomes" id="UP001165090"/>
    </source>
</evidence>
<comment type="caution">
    <text evidence="9">The sequence shown here is derived from an EMBL/GenBank/DDBJ whole genome shotgun (WGS) entry which is preliminary data.</text>
</comment>
<dbReference type="EMBL" id="BSDZ01000011">
    <property type="protein sequence ID" value="GLI62097.1"/>
    <property type="molecule type" value="Genomic_DNA"/>
</dbReference>
<keyword evidence="10" id="KW-1185">Reference proteome</keyword>
<evidence type="ECO:0000259" key="8">
    <source>
        <dbReference type="Pfam" id="PF01171"/>
    </source>
</evidence>
<evidence type="ECO:0000256" key="5">
    <source>
        <dbReference type="ARBA" id="ARBA00022840"/>
    </source>
</evidence>
<protein>
    <recommendedName>
        <fullName evidence="1">tRNA(Ile)-lysidine synthetase</fullName>
        <ecNumber evidence="1">6.3.4.19</ecNumber>
    </recommendedName>
</protein>
<keyword evidence="2" id="KW-0436">Ligase</keyword>
<evidence type="ECO:0000256" key="6">
    <source>
        <dbReference type="ARBA" id="ARBA00048539"/>
    </source>
</evidence>
<gene>
    <name evidence="9" type="ORF">VaNZ11_004678</name>
</gene>
<feature type="region of interest" description="Disordered" evidence="7">
    <location>
        <begin position="515"/>
        <end position="543"/>
    </location>
</feature>
<evidence type="ECO:0000256" key="1">
    <source>
        <dbReference type="ARBA" id="ARBA00013267"/>
    </source>
</evidence>
<feature type="compositionally biased region" description="Gly residues" evidence="7">
    <location>
        <begin position="518"/>
        <end position="527"/>
    </location>
</feature>
<dbReference type="Gene3D" id="1.20.59.20">
    <property type="match status" value="1"/>
</dbReference>
<dbReference type="HAMAP" id="MF_01161">
    <property type="entry name" value="tRNA_Ile_lys_synt"/>
    <property type="match status" value="1"/>
</dbReference>
<keyword evidence="5" id="KW-0067">ATP-binding</keyword>
<dbReference type="InterPro" id="IPR011063">
    <property type="entry name" value="TilS/TtcA_N"/>
</dbReference>
<dbReference type="InterPro" id="IPR012795">
    <property type="entry name" value="tRNA_Ile_lys_synt_N"/>
</dbReference>
<reference evidence="9 10" key="1">
    <citation type="journal article" date="2023" name="IScience">
        <title>Expanded male sex-determining region conserved during the evolution of homothallism in the green alga Volvox.</title>
        <authorList>
            <person name="Yamamoto K."/>
            <person name="Matsuzaki R."/>
            <person name="Mahakham W."/>
            <person name="Heman W."/>
            <person name="Sekimoto H."/>
            <person name="Kawachi M."/>
            <person name="Minakuchi Y."/>
            <person name="Toyoda A."/>
            <person name="Nozaki H."/>
        </authorList>
    </citation>
    <scope>NUCLEOTIDE SEQUENCE [LARGE SCALE GENOMIC DNA]</scope>
    <source>
        <strain evidence="9 10">NIES-4468</strain>
    </source>
</reference>
<organism evidence="9 10">
    <name type="scientific">Volvox africanus</name>
    <dbReference type="NCBI Taxonomy" id="51714"/>
    <lineage>
        <taxon>Eukaryota</taxon>
        <taxon>Viridiplantae</taxon>
        <taxon>Chlorophyta</taxon>
        <taxon>core chlorophytes</taxon>
        <taxon>Chlorophyceae</taxon>
        <taxon>CS clade</taxon>
        <taxon>Chlamydomonadales</taxon>
        <taxon>Volvocaceae</taxon>
        <taxon>Volvox</taxon>
    </lineage>
</organism>
<dbReference type="Pfam" id="PF01171">
    <property type="entry name" value="ATP_bind_3"/>
    <property type="match status" value="1"/>
</dbReference>
<keyword evidence="4" id="KW-0547">Nucleotide-binding</keyword>
<dbReference type="InterPro" id="IPR012094">
    <property type="entry name" value="tRNA_Ile_lys_synt"/>
</dbReference>
<comment type="catalytic activity">
    <reaction evidence="6">
        <text>cytidine(34) in tRNA(Ile2) + L-lysine + ATP = lysidine(34) in tRNA(Ile2) + AMP + diphosphate + H(+)</text>
        <dbReference type="Rhea" id="RHEA:43744"/>
        <dbReference type="Rhea" id="RHEA-COMP:10625"/>
        <dbReference type="Rhea" id="RHEA-COMP:10670"/>
        <dbReference type="ChEBI" id="CHEBI:15378"/>
        <dbReference type="ChEBI" id="CHEBI:30616"/>
        <dbReference type="ChEBI" id="CHEBI:32551"/>
        <dbReference type="ChEBI" id="CHEBI:33019"/>
        <dbReference type="ChEBI" id="CHEBI:82748"/>
        <dbReference type="ChEBI" id="CHEBI:83665"/>
        <dbReference type="ChEBI" id="CHEBI:456215"/>
        <dbReference type="EC" id="6.3.4.19"/>
    </reaction>
</comment>
<evidence type="ECO:0000256" key="3">
    <source>
        <dbReference type="ARBA" id="ARBA00022694"/>
    </source>
</evidence>
<dbReference type="InterPro" id="IPR014729">
    <property type="entry name" value="Rossmann-like_a/b/a_fold"/>
</dbReference>
<dbReference type="SUPFAM" id="SSF82829">
    <property type="entry name" value="MesJ substrate recognition domain-like"/>
    <property type="match status" value="1"/>
</dbReference>
<dbReference type="NCBIfam" id="TIGR02432">
    <property type="entry name" value="lysidine_TilS_N"/>
    <property type="match status" value="1"/>
</dbReference>
<evidence type="ECO:0000256" key="2">
    <source>
        <dbReference type="ARBA" id="ARBA00022598"/>
    </source>
</evidence>